<dbReference type="EMBL" id="VJMJ01000154">
    <property type="protein sequence ID" value="KAF0730433.1"/>
    <property type="molecule type" value="Genomic_DNA"/>
</dbReference>
<organism evidence="1 2">
    <name type="scientific">Aphanomyces euteiches</name>
    <dbReference type="NCBI Taxonomy" id="100861"/>
    <lineage>
        <taxon>Eukaryota</taxon>
        <taxon>Sar</taxon>
        <taxon>Stramenopiles</taxon>
        <taxon>Oomycota</taxon>
        <taxon>Saprolegniomycetes</taxon>
        <taxon>Saprolegniales</taxon>
        <taxon>Verrucalvaceae</taxon>
        <taxon>Aphanomyces</taxon>
    </lineage>
</organism>
<dbReference type="AlphaFoldDB" id="A0A6G0WSH4"/>
<protein>
    <submittedName>
        <fullName evidence="1">Uncharacterized protein</fullName>
    </submittedName>
</protein>
<gene>
    <name evidence="1" type="ORF">Ae201684_012133</name>
</gene>
<reference evidence="1 2" key="1">
    <citation type="submission" date="2019-07" db="EMBL/GenBank/DDBJ databases">
        <title>Genomics analysis of Aphanomyces spp. identifies a new class of oomycete effector associated with host adaptation.</title>
        <authorList>
            <person name="Gaulin E."/>
        </authorList>
    </citation>
    <scope>NUCLEOTIDE SEQUENCE [LARGE SCALE GENOMIC DNA]</scope>
    <source>
        <strain evidence="1 2">ATCC 201684</strain>
    </source>
</reference>
<dbReference type="VEuPathDB" id="FungiDB:AeMF1_015957"/>
<keyword evidence="2" id="KW-1185">Reference proteome</keyword>
<name>A0A6G0WSH4_9STRA</name>
<proteinExistence type="predicted"/>
<evidence type="ECO:0000313" key="2">
    <source>
        <dbReference type="Proteomes" id="UP000481153"/>
    </source>
</evidence>
<accession>A0A6G0WSH4</accession>
<dbReference type="Proteomes" id="UP000481153">
    <property type="component" value="Unassembled WGS sequence"/>
</dbReference>
<evidence type="ECO:0000313" key="1">
    <source>
        <dbReference type="EMBL" id="KAF0730433.1"/>
    </source>
</evidence>
<sequence>MLAPIPLDVAITTIRANSLYENIFTISGHCWVDFDRRFEMAHTAKRQLRCALRQNDNAAVYLEALLRNVITVDLTQSAYGLQMNQIILTAVATTPEGSIWVSKLRNHTWSSVADEVSVWSEHGLLRYNIQWHNRFQTGIFNSIKIVNALGVSRSVTTRYVPFVIRGLAMWSSRHISSGLWNDMAKCVNLKCTMVRNMNNSMEAIGHDWDALYMGSTQTTGRDLALSFIGPLMNWDTFFVAPPASLFNLVASFQRMLNNRLQNDDAFCDEYQPLFEVDIDVVPPHWDSPDMLYYGGNPLCAPLAAAKPFVQMPFTYDDACLTQNRLAITFTRRGLLFSAWIMQQANMNANSVCSCSVLSRKNCYDAILPALRLVSSFP</sequence>
<comment type="caution">
    <text evidence="1">The sequence shown here is derived from an EMBL/GenBank/DDBJ whole genome shotgun (WGS) entry which is preliminary data.</text>
</comment>